<name>A0A6S6UB65_9BACT</name>
<evidence type="ECO:0000313" key="1">
    <source>
        <dbReference type="EMBL" id="CAA6825338.1"/>
    </source>
</evidence>
<evidence type="ECO:0008006" key="2">
    <source>
        <dbReference type="Google" id="ProtNLM"/>
    </source>
</evidence>
<dbReference type="EMBL" id="CACVAS010000128">
    <property type="protein sequence ID" value="CAA6825338.1"/>
    <property type="molecule type" value="Genomic_DNA"/>
</dbReference>
<sequence>MPTMKKFLILLLVSLLALVVIVAGILFTQTGNDLVKPYLKTELEKQIGLPVEVDTFKLRYDHTVLDIIIDKALKVDVYSDFKLLDQSFDGTYVIYANNFVYQKINLKEANINGEFYGVPDDLYVNGKGTSFEAPINYKLRVLKGDVQEIHIDLKEMPVADILTLAKQPALAKGKVDAHLVIPTLVKEKMHTQAHVTLNGITFNDALMKKLYKVTLPKSFSLAGNIDANLSDTHIVGKVDAKSNIANVTLENLKFNKNTKHVNSEYLIDIVNLKELSGLLRTKLDGMIVLQGDIEKTDTLKVTGFTDSLGGKINYKLLDKDFHSSIVAMPMQNMLKMFSFPAFVDSNTSGEIHYNLLSKKGHTKLSLADFKLAPNDVTKTLGKVMPMNPTDIVFGATSLEANVDGDEVVYSLMAKASEASISIGEGRINKEKDTHEAKIEFGFNKYAIAGSIGGSIRQPKVGFDTQGFMEDQILKNDFQDKVEKEVTRFLDRLF</sequence>
<organism evidence="1">
    <name type="scientific">uncultured Sulfurovum sp</name>
    <dbReference type="NCBI Taxonomy" id="269237"/>
    <lineage>
        <taxon>Bacteria</taxon>
        <taxon>Pseudomonadati</taxon>
        <taxon>Campylobacterota</taxon>
        <taxon>Epsilonproteobacteria</taxon>
        <taxon>Campylobacterales</taxon>
        <taxon>Sulfurovaceae</taxon>
        <taxon>Sulfurovum</taxon>
        <taxon>environmental samples</taxon>
    </lineage>
</organism>
<dbReference type="AlphaFoldDB" id="A0A6S6UB65"/>
<reference evidence="1" key="1">
    <citation type="submission" date="2020-01" db="EMBL/GenBank/DDBJ databases">
        <authorList>
            <person name="Meier V. D."/>
            <person name="Meier V D."/>
        </authorList>
    </citation>
    <scope>NUCLEOTIDE SEQUENCE</scope>
    <source>
        <strain evidence="1">HLG_WM_MAG_01</strain>
    </source>
</reference>
<gene>
    <name evidence="1" type="ORF">HELGO_WM7090</name>
</gene>
<accession>A0A6S6UB65</accession>
<protein>
    <recommendedName>
        <fullName evidence="2">Periplasmic protein</fullName>
    </recommendedName>
</protein>
<proteinExistence type="predicted"/>